<dbReference type="OrthoDB" id="2301957at2"/>
<dbReference type="PIRSF" id="PIRSF021290">
    <property type="entry name" value="DUF1273"/>
    <property type="match status" value="1"/>
</dbReference>
<dbReference type="PANTHER" id="PTHR38440">
    <property type="entry name" value="UPF0398 PROTEIN YPSA"/>
    <property type="match status" value="1"/>
</dbReference>
<organism evidence="1 2">
    <name type="scientific">Aquibacillus halophilus</name>
    <dbReference type="NCBI Taxonomy" id="930132"/>
    <lineage>
        <taxon>Bacteria</taxon>
        <taxon>Bacillati</taxon>
        <taxon>Bacillota</taxon>
        <taxon>Bacilli</taxon>
        <taxon>Bacillales</taxon>
        <taxon>Bacillaceae</taxon>
        <taxon>Aquibacillus</taxon>
    </lineage>
</organism>
<dbReference type="InterPro" id="IPR010697">
    <property type="entry name" value="YspA"/>
</dbReference>
<dbReference type="NCBIfam" id="NF010181">
    <property type="entry name" value="PRK13660.1"/>
    <property type="match status" value="1"/>
</dbReference>
<sequence length="188" mass="22309">MKIIALTGYKPLEMNIFKPKDHKIDIIKEAIKKKLISLIDEGLEWVLMSGQMGVEQWTSQVIIELKDQYEINFAIIPPFENQQARWPEHYQSDYEEIIMEADFFQTLYKSEYKGPYQFKARDKWLIDKSEACLILMDEEFPGSTSFFLEEAKKAGEREFYPILTITPFDLEEIVQEIEINNTDYWNND</sequence>
<accession>A0A6A8DD44</accession>
<dbReference type="RefSeq" id="WP_153736093.1">
    <property type="nucleotide sequence ID" value="NZ_WJNG01000005.1"/>
</dbReference>
<dbReference type="Gene3D" id="3.40.50.450">
    <property type="match status" value="1"/>
</dbReference>
<gene>
    <name evidence="1" type="ORF">GH741_07080</name>
</gene>
<dbReference type="PANTHER" id="PTHR38440:SF1">
    <property type="entry name" value="UPF0398 PROTEIN SPR0331"/>
    <property type="match status" value="1"/>
</dbReference>
<dbReference type="EMBL" id="WJNG01000005">
    <property type="protein sequence ID" value="MRH42446.1"/>
    <property type="molecule type" value="Genomic_DNA"/>
</dbReference>
<proteinExistence type="predicted"/>
<keyword evidence="2" id="KW-1185">Reference proteome</keyword>
<protein>
    <submittedName>
        <fullName evidence="1">DUF1273 family protein</fullName>
    </submittedName>
</protein>
<dbReference type="AlphaFoldDB" id="A0A6A8DD44"/>
<comment type="caution">
    <text evidence="1">The sequence shown here is derived from an EMBL/GenBank/DDBJ whole genome shotgun (WGS) entry which is preliminary data.</text>
</comment>
<evidence type="ECO:0000313" key="2">
    <source>
        <dbReference type="Proteomes" id="UP000799092"/>
    </source>
</evidence>
<dbReference type="Proteomes" id="UP000799092">
    <property type="component" value="Unassembled WGS sequence"/>
</dbReference>
<dbReference type="Pfam" id="PF06908">
    <property type="entry name" value="YpsA"/>
    <property type="match status" value="1"/>
</dbReference>
<reference evidence="1" key="1">
    <citation type="submission" date="2019-11" db="EMBL/GenBank/DDBJ databases">
        <authorList>
            <person name="Li J."/>
        </authorList>
    </citation>
    <scope>NUCLEOTIDE SEQUENCE</scope>
    <source>
        <strain evidence="1">B6B</strain>
    </source>
</reference>
<dbReference type="SUPFAM" id="SSF102405">
    <property type="entry name" value="MCP/YpsA-like"/>
    <property type="match status" value="1"/>
</dbReference>
<name>A0A6A8DD44_9BACI</name>
<evidence type="ECO:0000313" key="1">
    <source>
        <dbReference type="EMBL" id="MRH42446.1"/>
    </source>
</evidence>